<sequence length="721" mass="80187">MMVTDLQTRKNSLILLRLFWVLAALFVIGVMAASYSDFASVLFQPCIDTTKVSCNYLQIRDDQLPALAAYGFSLQGYGLYALACDNITTSIYIGTGLLIFWRKSTERVCLFVSLLLIVFGAFGMSLIHLVKDFPAPIAVMIMLIALLQWPALGIFFYTFPDGKFVPRWSWILISLFVIQIVFFMLPYPHNIDSWPPPLRALELIIVYGSAAATQVYRYFAVASSQQRQQIKWIAFGFGVSYLSLTAVNLLPSLFVSLDRPDSFFQLMGPLMLALFYLPIPIGVAIALLRYRLWDIDIVINRTVVYAAISACVLGLYVLVVFGLSALLRVHNELLLSALATAMIAVIIQPLRLRLQQGVNRLMFGDRIDPYRALSNLGQRLEESLPSDALLPTIVKSVANALKLPFVSIAWNVEQAPIGSDKLQIVASHGQTQEGSAEHRLPLIHQGEKVGELILSPRQRGEELTSADLRLLRDLTPQIAIAVYSARQTTDLKNMTMDLQLSRERLVAAREEERRRLRRDLHDGLGPQLSSQTLTLSAIKKLLRHDPNTAEQLLTDAITHAQIAIADIRRLVYALRPPTLDDLGLLAALHEQMKQYHTSGIVMTLDAPEVLPPLPAAIEIACYRIVQEALTNVVRHAHATSANIRLRLESALTVEVIDNGQGLAPGFRGGVGFRSMHERTEELGGTCVIENLPRKGMRVYARLPLSSGYDESWRAGKGVGIP</sequence>
<feature type="transmembrane region" description="Helical" evidence="6">
    <location>
        <begin position="169"/>
        <end position="188"/>
    </location>
</feature>
<dbReference type="GO" id="GO:0046983">
    <property type="term" value="F:protein dimerization activity"/>
    <property type="evidence" value="ECO:0007669"/>
    <property type="project" value="InterPro"/>
</dbReference>
<name>A0A559JTV5_9BACL</name>
<dbReference type="Pfam" id="PF02518">
    <property type="entry name" value="HATPase_c"/>
    <property type="match status" value="1"/>
</dbReference>
<keyword evidence="5" id="KW-0902">Two-component regulatory system</keyword>
<dbReference type="SUPFAM" id="SSF55781">
    <property type="entry name" value="GAF domain-like"/>
    <property type="match status" value="1"/>
</dbReference>
<feature type="transmembrane region" description="Helical" evidence="6">
    <location>
        <begin position="270"/>
        <end position="290"/>
    </location>
</feature>
<dbReference type="InterPro" id="IPR050482">
    <property type="entry name" value="Sensor_HK_TwoCompSys"/>
</dbReference>
<dbReference type="InterPro" id="IPR036890">
    <property type="entry name" value="HATPase_C_sf"/>
</dbReference>
<dbReference type="PANTHER" id="PTHR24421">
    <property type="entry name" value="NITRATE/NITRITE SENSOR PROTEIN NARX-RELATED"/>
    <property type="match status" value="1"/>
</dbReference>
<feature type="transmembrane region" description="Helical" evidence="6">
    <location>
        <begin position="135"/>
        <end position="157"/>
    </location>
</feature>
<dbReference type="Gene3D" id="1.20.5.1930">
    <property type="match status" value="1"/>
</dbReference>
<evidence type="ECO:0000313" key="8">
    <source>
        <dbReference type="EMBL" id="TVY03312.1"/>
    </source>
</evidence>
<evidence type="ECO:0000256" key="2">
    <source>
        <dbReference type="ARBA" id="ARBA00012438"/>
    </source>
</evidence>
<protein>
    <recommendedName>
        <fullName evidence="2">histidine kinase</fullName>
        <ecNumber evidence="2">2.7.13.3</ecNumber>
    </recommendedName>
</protein>
<organism evidence="8 9">
    <name type="scientific">Cohnella terricola</name>
    <dbReference type="NCBI Taxonomy" id="1289167"/>
    <lineage>
        <taxon>Bacteria</taxon>
        <taxon>Bacillati</taxon>
        <taxon>Bacillota</taxon>
        <taxon>Bacilli</taxon>
        <taxon>Bacillales</taxon>
        <taxon>Paenibacillaceae</taxon>
        <taxon>Cohnella</taxon>
    </lineage>
</organism>
<dbReference type="Proteomes" id="UP000316330">
    <property type="component" value="Unassembled WGS sequence"/>
</dbReference>
<proteinExistence type="predicted"/>
<dbReference type="InterPro" id="IPR003594">
    <property type="entry name" value="HATPase_dom"/>
</dbReference>
<evidence type="ECO:0000313" key="9">
    <source>
        <dbReference type="Proteomes" id="UP000316330"/>
    </source>
</evidence>
<dbReference type="Gene3D" id="3.30.450.40">
    <property type="match status" value="1"/>
</dbReference>
<feature type="transmembrane region" description="Helical" evidence="6">
    <location>
        <begin position="77"/>
        <end position="101"/>
    </location>
</feature>
<evidence type="ECO:0000256" key="1">
    <source>
        <dbReference type="ARBA" id="ARBA00000085"/>
    </source>
</evidence>
<comment type="catalytic activity">
    <reaction evidence="1">
        <text>ATP + protein L-histidine = ADP + protein N-phospho-L-histidine.</text>
        <dbReference type="EC" id="2.7.13.3"/>
    </reaction>
</comment>
<feature type="transmembrane region" description="Helical" evidence="6">
    <location>
        <begin position="108"/>
        <end position="129"/>
    </location>
</feature>
<dbReference type="Gene3D" id="3.30.565.10">
    <property type="entry name" value="Histidine kinase-like ATPase, C-terminal domain"/>
    <property type="match status" value="1"/>
</dbReference>
<keyword evidence="6" id="KW-0472">Membrane</keyword>
<accession>A0A559JTV5</accession>
<evidence type="ECO:0000256" key="5">
    <source>
        <dbReference type="ARBA" id="ARBA00023012"/>
    </source>
</evidence>
<dbReference type="InterPro" id="IPR029016">
    <property type="entry name" value="GAF-like_dom_sf"/>
</dbReference>
<comment type="caution">
    <text evidence="8">The sequence shown here is derived from an EMBL/GenBank/DDBJ whole genome shotgun (WGS) entry which is preliminary data.</text>
</comment>
<reference evidence="8 9" key="1">
    <citation type="submission" date="2019-07" db="EMBL/GenBank/DDBJ databases">
        <authorList>
            <person name="Kim J."/>
        </authorList>
    </citation>
    <scope>NUCLEOTIDE SEQUENCE [LARGE SCALE GENOMIC DNA]</scope>
    <source>
        <strain evidence="8 9">G13</strain>
    </source>
</reference>
<keyword evidence="3" id="KW-0808">Transferase</keyword>
<keyword evidence="9" id="KW-1185">Reference proteome</keyword>
<dbReference type="EMBL" id="VNJJ01000002">
    <property type="protein sequence ID" value="TVY03312.1"/>
    <property type="molecule type" value="Genomic_DNA"/>
</dbReference>
<dbReference type="SUPFAM" id="SSF55874">
    <property type="entry name" value="ATPase domain of HSP90 chaperone/DNA topoisomerase II/histidine kinase"/>
    <property type="match status" value="1"/>
</dbReference>
<dbReference type="GO" id="GO:0016020">
    <property type="term" value="C:membrane"/>
    <property type="evidence" value="ECO:0007669"/>
    <property type="project" value="InterPro"/>
</dbReference>
<dbReference type="CDD" id="cd16917">
    <property type="entry name" value="HATPase_UhpB-NarQ-NarX-like"/>
    <property type="match status" value="1"/>
</dbReference>
<evidence type="ECO:0000256" key="3">
    <source>
        <dbReference type="ARBA" id="ARBA00022679"/>
    </source>
</evidence>
<evidence type="ECO:0000259" key="7">
    <source>
        <dbReference type="SMART" id="SM00387"/>
    </source>
</evidence>
<feature type="transmembrane region" description="Helical" evidence="6">
    <location>
        <begin position="302"/>
        <end position="327"/>
    </location>
</feature>
<dbReference type="SMART" id="SM00387">
    <property type="entry name" value="HATPase_c"/>
    <property type="match status" value="1"/>
</dbReference>
<dbReference type="AlphaFoldDB" id="A0A559JTV5"/>
<keyword evidence="4" id="KW-0418">Kinase</keyword>
<feature type="transmembrane region" description="Helical" evidence="6">
    <location>
        <begin position="232"/>
        <end position="250"/>
    </location>
</feature>
<keyword evidence="6" id="KW-1133">Transmembrane helix</keyword>
<dbReference type="EC" id="2.7.13.3" evidence="2"/>
<feature type="transmembrane region" description="Helical" evidence="6">
    <location>
        <begin position="12"/>
        <end position="35"/>
    </location>
</feature>
<feature type="transmembrane region" description="Helical" evidence="6">
    <location>
        <begin position="200"/>
        <end position="220"/>
    </location>
</feature>
<dbReference type="Pfam" id="PF07730">
    <property type="entry name" value="HisKA_3"/>
    <property type="match status" value="1"/>
</dbReference>
<dbReference type="GO" id="GO:0000155">
    <property type="term" value="F:phosphorelay sensor kinase activity"/>
    <property type="evidence" value="ECO:0007669"/>
    <property type="project" value="InterPro"/>
</dbReference>
<evidence type="ECO:0000256" key="4">
    <source>
        <dbReference type="ARBA" id="ARBA00022777"/>
    </source>
</evidence>
<evidence type="ECO:0000256" key="6">
    <source>
        <dbReference type="SAM" id="Phobius"/>
    </source>
</evidence>
<gene>
    <name evidence="8" type="ORF">FPZ45_05415</name>
</gene>
<dbReference type="OrthoDB" id="227596at2"/>
<dbReference type="InterPro" id="IPR011712">
    <property type="entry name" value="Sig_transdc_His_kin_sub3_dim/P"/>
</dbReference>
<keyword evidence="6" id="KW-0812">Transmembrane</keyword>
<feature type="domain" description="Histidine kinase/HSP90-like ATPase" evidence="7">
    <location>
        <begin position="616"/>
        <end position="706"/>
    </location>
</feature>